<name>A0AAW8ET66_9MICO</name>
<dbReference type="PANTHER" id="PTHR34385">
    <property type="entry name" value="D-ALANYL-D-ALANINE CARBOXYPEPTIDASE"/>
    <property type="match status" value="1"/>
</dbReference>
<dbReference type="Pfam" id="PF02557">
    <property type="entry name" value="VanY"/>
    <property type="match status" value="1"/>
</dbReference>
<evidence type="ECO:0000313" key="5">
    <source>
        <dbReference type="Proteomes" id="UP001244427"/>
    </source>
</evidence>
<accession>A0AAW8ET66</accession>
<dbReference type="EMBL" id="JAUSXV010000001">
    <property type="protein sequence ID" value="MDQ0646635.1"/>
    <property type="molecule type" value="Genomic_DNA"/>
</dbReference>
<keyword evidence="2" id="KW-0812">Transmembrane</keyword>
<keyword evidence="4" id="KW-0645">Protease</keyword>
<comment type="caution">
    <text evidence="4">The sequence shown here is derived from an EMBL/GenBank/DDBJ whole genome shotgun (WGS) entry which is preliminary data.</text>
</comment>
<protein>
    <submittedName>
        <fullName evidence="4">D-alanyl-D-alanine carboxypeptidase</fullName>
        <ecNumber evidence="4">3.4.17.14</ecNumber>
    </submittedName>
</protein>
<evidence type="ECO:0000259" key="3">
    <source>
        <dbReference type="Pfam" id="PF02557"/>
    </source>
</evidence>
<keyword evidence="2" id="KW-1133">Transmembrane helix</keyword>
<reference evidence="4 5" key="1">
    <citation type="submission" date="2023-07" db="EMBL/GenBank/DDBJ databases">
        <title>Comparative genomics of wheat-associated soil bacteria to identify genetic determinants of phenazine resistance.</title>
        <authorList>
            <person name="Mouncey N."/>
        </authorList>
    </citation>
    <scope>NUCLEOTIDE SEQUENCE [LARGE SCALE GENOMIC DNA]</scope>
    <source>
        <strain evidence="4 5">W4I9-1</strain>
    </source>
</reference>
<dbReference type="CDD" id="cd14846">
    <property type="entry name" value="Peptidase_M15_like"/>
    <property type="match status" value="1"/>
</dbReference>
<dbReference type="PANTHER" id="PTHR34385:SF1">
    <property type="entry name" value="PEPTIDOGLYCAN L-ALANYL-D-GLUTAMATE ENDOPEPTIDASE CWLK"/>
    <property type="match status" value="1"/>
</dbReference>
<keyword evidence="4" id="KW-0121">Carboxypeptidase</keyword>
<dbReference type="RefSeq" id="WP_307293851.1">
    <property type="nucleotide sequence ID" value="NZ_JAUSXV010000001.1"/>
</dbReference>
<dbReference type="Proteomes" id="UP001244427">
    <property type="component" value="Unassembled WGS sequence"/>
</dbReference>
<dbReference type="InterPro" id="IPR052179">
    <property type="entry name" value="DD-CPase-like"/>
</dbReference>
<feature type="domain" description="D-alanyl-D-alanine carboxypeptidase-like core" evidence="3">
    <location>
        <begin position="77"/>
        <end position="178"/>
    </location>
</feature>
<evidence type="ECO:0000313" key="4">
    <source>
        <dbReference type="EMBL" id="MDQ0646635.1"/>
    </source>
</evidence>
<gene>
    <name evidence="4" type="ORF">QFZ53_000831</name>
</gene>
<dbReference type="SUPFAM" id="SSF55166">
    <property type="entry name" value="Hedgehog/DD-peptidase"/>
    <property type="match status" value="1"/>
</dbReference>
<dbReference type="InterPro" id="IPR009045">
    <property type="entry name" value="Zn_M74/Hedgehog-like"/>
</dbReference>
<dbReference type="GO" id="GO:0009046">
    <property type="term" value="F:zinc D-Ala-D-Ala carboxypeptidase activity"/>
    <property type="evidence" value="ECO:0007669"/>
    <property type="project" value="UniProtKB-EC"/>
</dbReference>
<sequence length="204" mass="21783">MNNSRALRQRRVTATIGLSLLAAIVITSIILIGQQTSSPASATVGAPLSDGQVGEDDGKIDEADRISVFAETPAVSNLDPALLAAVRNAATAAEQDGVRLHVNSGWRSAEYQEELLADAVERYGSAEEASRWVATPERSEHVSGDAVDLGPVAGQDWLSRNGAEYGLCQIYGNEPWHFELRPSAPANGCPPMYDDPTADPRTQR</sequence>
<proteinExistence type="predicted"/>
<dbReference type="AlphaFoldDB" id="A0AAW8ET66"/>
<evidence type="ECO:0000256" key="1">
    <source>
        <dbReference type="SAM" id="MobiDB-lite"/>
    </source>
</evidence>
<organism evidence="4 5">
    <name type="scientific">Microbacterium natoriense</name>
    <dbReference type="NCBI Taxonomy" id="284570"/>
    <lineage>
        <taxon>Bacteria</taxon>
        <taxon>Bacillati</taxon>
        <taxon>Actinomycetota</taxon>
        <taxon>Actinomycetes</taxon>
        <taxon>Micrococcales</taxon>
        <taxon>Microbacteriaceae</taxon>
        <taxon>Microbacterium</taxon>
    </lineage>
</organism>
<dbReference type="EC" id="3.4.17.14" evidence="4"/>
<keyword evidence="5" id="KW-1185">Reference proteome</keyword>
<keyword evidence="2" id="KW-0472">Membrane</keyword>
<feature type="region of interest" description="Disordered" evidence="1">
    <location>
        <begin position="185"/>
        <end position="204"/>
    </location>
</feature>
<feature type="transmembrane region" description="Helical" evidence="2">
    <location>
        <begin position="12"/>
        <end position="33"/>
    </location>
</feature>
<keyword evidence="4" id="KW-0378">Hydrolase</keyword>
<dbReference type="GO" id="GO:0006508">
    <property type="term" value="P:proteolysis"/>
    <property type="evidence" value="ECO:0007669"/>
    <property type="project" value="InterPro"/>
</dbReference>
<dbReference type="Gene3D" id="3.30.1380.10">
    <property type="match status" value="1"/>
</dbReference>
<dbReference type="InterPro" id="IPR003709">
    <property type="entry name" value="VanY-like_core_dom"/>
</dbReference>
<evidence type="ECO:0000256" key="2">
    <source>
        <dbReference type="SAM" id="Phobius"/>
    </source>
</evidence>